<dbReference type="Gene3D" id="2.40.128.340">
    <property type="match status" value="1"/>
</dbReference>
<evidence type="ECO:0008006" key="3">
    <source>
        <dbReference type="Google" id="ProtNLM"/>
    </source>
</evidence>
<gene>
    <name evidence="1" type="ORF">FIBRA_04559</name>
</gene>
<dbReference type="SUPFAM" id="SSF69318">
    <property type="entry name" value="Integrin alpha N-terminal domain"/>
    <property type="match status" value="1"/>
</dbReference>
<sequence length="2034" mass="219349">MSNNTVGTLSIDQCVDPNGSLVLNVPIRVPPAKLAPTVTISYHSAVHDQSVMGHGWSLDAFGLVQRTAATVAQDGFAGSVNYDANDRFTLNGQRLMKISDTEYRYEVDQWAKVVAVGSNAADPDSWIEYLPNGTVRVYGTTNDSNIKAQGQSVTRVWAVSETYDSFSNYSSFAYVNDTSNGSFYVSSINFGGNKDLKMSHQRVLSFAYENRPDIETEYTGGYPVTLTQRLSSISATVKGSLVYKHSFVYDTAPVTGWSRLQSVALSDASGTSVTPLGFDWCNSAETVFDNLTALTPLKPDVSTAQVFPVDVAGRGMTDLILASSQYDSGSNMLYLDVHLADGSGGFNRTAEKGSGSTKLLYPTHLLAVDANGDGKTDLLHIMGDYSSGDTEHILTVLLSTENGYVAQRETTFTPDVPDGQYFSGDFEGNGNVGLIYLYNEYAGGSQAFSIVQFTCDGTSFHDQPPVMGPKDITVEGVQVVVADFNGDGSDDVFLVSSLYSGGNIVCEISFFQSQSGRLKYRDDNPFAKIGESISWTDTTSFLALPEQDGKTGLLVLSQSGTGYLQYQTLRSTGKTLAVSAQVTTSVLYDGNITLGQSASTNSLDIVNIFEAVDGTEVSVLHFYNGSFVSIRGVKQPPGTVLQGYNVNFADIRGIGRADCLFTLYDDSKDELSLYTLPCAGTVSTPADFITGYTGGLGAQFSVAYAPLTDKSVYDAPPTTKGSAAPYVNALARIWTMSALVTPSSASTLPIMGKGRSRLVHFPKYVVKQMSNSAVPSTQPDGLSQSTFFYTNGRMSFDGRGWLGFETIQQTVQPLGAVTTNTYLQEFPFIGQMSRTLITDAANSSNRLKELTYTLNSFSANGGANCYTTMPAAHQTFYENGSQTFTVDANHTYDSYANITKTVISVTGKPDLTLDQTYSNDTSKWLIGSKLSESVTSGSNTLKQSKFAYLSGTQTINHIDEWVAGTQWSSQDLSLDATGNVTTMKGPGPAYKTLAYDDTYSFPTTVTTAVDSQNSLTTKATYDLSIGQVASVTDSSGFIKAQKYDVLGRPLEFSEGNTSSSLTVIEKRQYTTLDSQPVCIRQTLCDFSSNSWSKETAYLDGLQRQWKTAVLSPSDPSITVYNEIRYDGAGRKTRQYRSYKSGDTNPEYIEYTFDSMSRKIKVVSPAAIEGASAVTATYQYSYVNGQTLSTETKSGGGEDSTTVVSAVEYFPNPDSSAKDFVKPLIVSSVDELSRQIQTTYDPMHRIIAVIDPSGVQINQQWDGLSRQLGRQISNPKGTSPDVISNFSVQYDDATNTTTVRNELLNTSVVVEKDYMNRPTKKTAPDEALTFVYDTASANALGRLASVMSSKGAEEYYAYDSRGCLATSTLNIDGQSFATSYEYTPTRQLSRTINPDGSEVSKTLFANSETVNKVTLKDGASSKTASVVFSNFEDPFLSPLVCDMGNSLKSKVTLAENGAPLNASLFKGSSTTPLYQQSWKLNGRGRIQQYDDDFAGGDVRAYSYDLAGQLVQSQASGGAQPAIFSYDKSGNIAAKDGRQFVNTGWQLDTVRDPATNNVYRTYGYSADGNLTSEKDADGKTVRSMAYDTEGKMLDLNGTKFVYNFSGRMLKATRADGSITYYPSESYEVTIKDQVTTQTSYLLFQHRRASISTIVQDGKPTGTPTVNYYHGDHLGNIIAVSDDDGDVVTTYKYDAFGQVTVNGPDLSRYKYSGKEMFDGLYYFGARFYDPVTGRFVTLDNITISLAGITASKFNQYTFSQNDPVNFIDINGNESFWWHLAWHLIVDIALVAAGVLATVFLPEVPILAEMAFGAALNGFMYDGEALWNATVNGTYEINDAAWGIGLGVGALSGAVGFLGGAAASKAGFAAIEAADILGARVGGKFVGHEVLQLAQRGAVQVALSGINGAVSGAAQTVLTNLANGQKDIWDGVGTSAAIGASTGIITGAFKDFAKSSAKALRNRTESEFFYSLLDAKSTVPTNVSTEVRGIQILSSRILDAVDVLPLQNFSRSSGGQPIPQPNLAPTNVLLAAPQSNFF</sequence>
<dbReference type="Proteomes" id="UP000006352">
    <property type="component" value="Unassembled WGS sequence"/>
</dbReference>
<dbReference type="InParanoid" id="J4GPG2"/>
<dbReference type="Pfam" id="PF05593">
    <property type="entry name" value="RHS_repeat"/>
    <property type="match status" value="1"/>
</dbReference>
<dbReference type="NCBIfam" id="TIGR03696">
    <property type="entry name" value="Rhs_assc_core"/>
    <property type="match status" value="1"/>
</dbReference>
<keyword evidence="2" id="KW-1185">Reference proteome</keyword>
<proteinExistence type="predicted"/>
<reference evidence="1 2" key="1">
    <citation type="journal article" date="2012" name="Appl. Environ. Microbiol.">
        <title>Short-read sequencing for genomic analysis of the brown rot fungus Fibroporia radiculosa.</title>
        <authorList>
            <person name="Tang J.D."/>
            <person name="Perkins A.D."/>
            <person name="Sonstegard T.S."/>
            <person name="Schroeder S.G."/>
            <person name="Burgess S.C."/>
            <person name="Diehl S.V."/>
        </authorList>
    </citation>
    <scope>NUCLEOTIDE SEQUENCE [LARGE SCALE GENOMIC DNA]</scope>
    <source>
        <strain evidence="1 2">TFFH 294</strain>
    </source>
</reference>
<dbReference type="HOGENOM" id="CLU_233374_0_0_1"/>
<protein>
    <recommendedName>
        <fullName evidence="3">Insecticide toxin TcdB middle/N-terminal domain-containing protein</fullName>
    </recommendedName>
</protein>
<name>J4GPG2_9APHY</name>
<dbReference type="InterPro" id="IPR022385">
    <property type="entry name" value="Rhs_assc_core"/>
</dbReference>
<dbReference type="RefSeq" id="XP_012181743.1">
    <property type="nucleotide sequence ID" value="XM_012326353.1"/>
</dbReference>
<organism evidence="1 2">
    <name type="scientific">Fibroporia radiculosa</name>
    <dbReference type="NCBI Taxonomy" id="599839"/>
    <lineage>
        <taxon>Eukaryota</taxon>
        <taxon>Fungi</taxon>
        <taxon>Dikarya</taxon>
        <taxon>Basidiomycota</taxon>
        <taxon>Agaricomycotina</taxon>
        <taxon>Agaricomycetes</taxon>
        <taxon>Polyporales</taxon>
        <taxon>Fibroporiaceae</taxon>
        <taxon>Fibroporia</taxon>
    </lineage>
</organism>
<dbReference type="STRING" id="599839.J4GPG2"/>
<dbReference type="GeneID" id="24097371"/>
<dbReference type="InterPro" id="IPR031325">
    <property type="entry name" value="RHS_repeat"/>
</dbReference>
<dbReference type="PANTHER" id="PTHR32305">
    <property type="match status" value="1"/>
</dbReference>
<dbReference type="InterPro" id="IPR028994">
    <property type="entry name" value="Integrin_alpha_N"/>
</dbReference>
<dbReference type="EMBL" id="HE797081">
    <property type="protein sequence ID" value="CCM02460.1"/>
    <property type="molecule type" value="Genomic_DNA"/>
</dbReference>
<dbReference type="InterPro" id="IPR050708">
    <property type="entry name" value="T6SS_VgrG/RHS"/>
</dbReference>
<dbReference type="PANTHER" id="PTHR32305:SF15">
    <property type="entry name" value="PROTEIN RHSA-RELATED"/>
    <property type="match status" value="1"/>
</dbReference>
<evidence type="ECO:0000313" key="2">
    <source>
        <dbReference type="Proteomes" id="UP000006352"/>
    </source>
</evidence>
<dbReference type="Gene3D" id="2.180.10.10">
    <property type="entry name" value="RHS repeat-associated core"/>
    <property type="match status" value="2"/>
</dbReference>
<accession>J4GPG2</accession>
<evidence type="ECO:0000313" key="1">
    <source>
        <dbReference type="EMBL" id="CCM02460.1"/>
    </source>
</evidence>
<dbReference type="OrthoDB" id="442731at2759"/>